<dbReference type="STRING" id="59733.SAMN05421769_2522"/>
<keyword evidence="1" id="KW-0732">Signal</keyword>
<accession>A0A1N6HHK6</accession>
<dbReference type="RefSeq" id="WP_074230651.1">
    <property type="nucleotide sequence ID" value="NZ_FSRQ01000002.1"/>
</dbReference>
<evidence type="ECO:0000256" key="1">
    <source>
        <dbReference type="SAM" id="SignalP"/>
    </source>
</evidence>
<proteinExistence type="predicted"/>
<dbReference type="OrthoDB" id="1013900at2"/>
<dbReference type="NCBIfam" id="NF038123">
    <property type="entry name" value="NF038123_dom"/>
    <property type="match status" value="2"/>
</dbReference>
<dbReference type="InterPro" id="IPR009465">
    <property type="entry name" value="Spondin_N"/>
</dbReference>
<dbReference type="EMBL" id="FSRQ01000002">
    <property type="protein sequence ID" value="SIO19216.1"/>
    <property type="molecule type" value="Genomic_DNA"/>
</dbReference>
<evidence type="ECO:0000313" key="2">
    <source>
        <dbReference type="EMBL" id="SIO19216.1"/>
    </source>
</evidence>
<feature type="signal peptide" evidence="1">
    <location>
        <begin position="1"/>
        <end position="24"/>
    </location>
</feature>
<name>A0A1N6HHK6_9FLAO</name>
<gene>
    <name evidence="2" type="ORF">SAMN05421769_2522</name>
</gene>
<evidence type="ECO:0008006" key="4">
    <source>
        <dbReference type="Google" id="ProtNLM"/>
    </source>
</evidence>
<sequence>MKKNFLKLATLSLGFMTIFGLSSCDDDDMMMESSMEKTITFENIVAPKDFVESGSFQGTNTPVIMPGESVSVKFSAGKAQSLMFATMYGASKDWFFASKQPGIKLFDANGNAITGDVSSEVLLWDNGTKDNTTGTAQSNPIAQVPGVTASQLVKLNLSYDIMKSEFTLMITNTSGGTANATPLSPGVWAVSNYNGSQLLNSAPFFTPNALSNPEITDIAQMGDITKMVMKLNANTGIMTGLSPALVVVYSGNQNPIYQLGQLDSGNGLKEVSQTGAVMKLQNSLKAMSNVKGVYIAGNAPVAPGNKVMTNFSYTSGDKIAYVTMFGFSNDWFYANEQSIDANTKGDLTSKTTLFDSGTGVNQYPGAGNRQALFGGTPQAESIVISKVGTQYPVPAVQNVLKVTVN</sequence>
<keyword evidence="3" id="KW-1185">Reference proteome</keyword>
<dbReference type="AlphaFoldDB" id="A0A1N6HHK6"/>
<dbReference type="InterPro" id="IPR038678">
    <property type="entry name" value="Spondin_N_sf"/>
</dbReference>
<dbReference type="Gene3D" id="2.60.40.2130">
    <property type="entry name" value="F-spondin domain"/>
    <property type="match status" value="2"/>
</dbReference>
<dbReference type="Proteomes" id="UP000184782">
    <property type="component" value="Unassembled WGS sequence"/>
</dbReference>
<organism evidence="2 3">
    <name type="scientific">Chryseobacterium scophthalmum</name>
    <dbReference type="NCBI Taxonomy" id="59733"/>
    <lineage>
        <taxon>Bacteria</taxon>
        <taxon>Pseudomonadati</taxon>
        <taxon>Bacteroidota</taxon>
        <taxon>Flavobacteriia</taxon>
        <taxon>Flavobacteriales</taxon>
        <taxon>Weeksellaceae</taxon>
        <taxon>Chryseobacterium group</taxon>
        <taxon>Chryseobacterium</taxon>
    </lineage>
</organism>
<feature type="chain" id="PRO_5012455646" description="Spondin_N" evidence="1">
    <location>
        <begin position="25"/>
        <end position="405"/>
    </location>
</feature>
<evidence type="ECO:0000313" key="3">
    <source>
        <dbReference type="Proteomes" id="UP000184782"/>
    </source>
</evidence>
<reference evidence="3" key="1">
    <citation type="submission" date="2016-12" db="EMBL/GenBank/DDBJ databases">
        <authorList>
            <person name="Varghese N."/>
            <person name="Submissions S."/>
        </authorList>
    </citation>
    <scope>NUCLEOTIDE SEQUENCE [LARGE SCALE GENOMIC DNA]</scope>
    <source>
        <strain evidence="3">DSM 16779</strain>
    </source>
</reference>
<dbReference type="PROSITE" id="PS51257">
    <property type="entry name" value="PROKAR_LIPOPROTEIN"/>
    <property type="match status" value="1"/>
</dbReference>
<protein>
    <recommendedName>
        <fullName evidence="4">Spondin_N</fullName>
    </recommendedName>
</protein>